<dbReference type="PANTHER" id="PTHR33606">
    <property type="entry name" value="PROTEIN YCII"/>
    <property type="match status" value="1"/>
</dbReference>
<dbReference type="SUPFAM" id="SSF54909">
    <property type="entry name" value="Dimeric alpha+beta barrel"/>
    <property type="match status" value="1"/>
</dbReference>
<comment type="caution">
    <text evidence="4">The sequence shown here is derived from an EMBL/GenBank/DDBJ whole genome shotgun (WGS) entry which is preliminary data.</text>
</comment>
<evidence type="ECO:0000313" key="5">
    <source>
        <dbReference type="Proteomes" id="UP001500620"/>
    </source>
</evidence>
<feature type="domain" description="YCII-related" evidence="3">
    <location>
        <begin position="1"/>
        <end position="87"/>
    </location>
</feature>
<dbReference type="Gene3D" id="3.30.70.1060">
    <property type="entry name" value="Dimeric alpha+beta barrel"/>
    <property type="match status" value="1"/>
</dbReference>
<dbReference type="InterPro" id="IPR011008">
    <property type="entry name" value="Dimeric_a/b-barrel"/>
</dbReference>
<keyword evidence="5" id="KW-1185">Reference proteome</keyword>
<proteinExistence type="inferred from homology"/>
<name>A0ABP8D895_9ACTN</name>
<dbReference type="InterPro" id="IPR051807">
    <property type="entry name" value="Sec-metab_biosynth-assoc"/>
</dbReference>
<feature type="region of interest" description="Disordered" evidence="2">
    <location>
        <begin position="112"/>
        <end position="132"/>
    </location>
</feature>
<comment type="similarity">
    <text evidence="1">Belongs to the YciI family.</text>
</comment>
<gene>
    <name evidence="4" type="ORF">GCM10022255_035280</name>
</gene>
<accession>A0ABP8D895</accession>
<dbReference type="RefSeq" id="WP_345127991.1">
    <property type="nucleotide sequence ID" value="NZ_BAABAT010000008.1"/>
</dbReference>
<dbReference type="Pfam" id="PF03795">
    <property type="entry name" value="YCII"/>
    <property type="match status" value="1"/>
</dbReference>
<evidence type="ECO:0000256" key="1">
    <source>
        <dbReference type="ARBA" id="ARBA00007689"/>
    </source>
</evidence>
<protein>
    <submittedName>
        <fullName evidence="4">YciI family protein</fullName>
    </submittedName>
</protein>
<evidence type="ECO:0000259" key="3">
    <source>
        <dbReference type="Pfam" id="PF03795"/>
    </source>
</evidence>
<dbReference type="PANTHER" id="PTHR33606:SF3">
    <property type="entry name" value="PROTEIN YCII"/>
    <property type="match status" value="1"/>
</dbReference>
<evidence type="ECO:0000256" key="2">
    <source>
        <dbReference type="SAM" id="MobiDB-lite"/>
    </source>
</evidence>
<sequence>MRYFVYCADRAGSWDQRYELREAHWSYMDGYEAQLYARGPTFNADRTEVTGSLHIVELPSDDAAWAFAEEEPYRRAGVYEAVEVYRFDDLLGRSMWQFPGPDGDRFLAVALTGDEPPAPSGEDRPGGEGGSSDEGGLIVYGVLRDLDGNAAGVGACVQAGDADAAGALVRAVAHIKADVQVTVRPWQFGGRPAS</sequence>
<dbReference type="InterPro" id="IPR005545">
    <property type="entry name" value="YCII"/>
</dbReference>
<organism evidence="4 5">
    <name type="scientific">Dactylosporangium darangshiense</name>
    <dbReference type="NCBI Taxonomy" id="579108"/>
    <lineage>
        <taxon>Bacteria</taxon>
        <taxon>Bacillati</taxon>
        <taxon>Actinomycetota</taxon>
        <taxon>Actinomycetes</taxon>
        <taxon>Micromonosporales</taxon>
        <taxon>Micromonosporaceae</taxon>
        <taxon>Dactylosporangium</taxon>
    </lineage>
</organism>
<dbReference type="EMBL" id="BAABAT010000008">
    <property type="protein sequence ID" value="GAA4249781.1"/>
    <property type="molecule type" value="Genomic_DNA"/>
</dbReference>
<dbReference type="Proteomes" id="UP001500620">
    <property type="component" value="Unassembled WGS sequence"/>
</dbReference>
<evidence type="ECO:0000313" key="4">
    <source>
        <dbReference type="EMBL" id="GAA4249781.1"/>
    </source>
</evidence>
<reference evidence="5" key="1">
    <citation type="journal article" date="2019" name="Int. J. Syst. Evol. Microbiol.">
        <title>The Global Catalogue of Microorganisms (GCM) 10K type strain sequencing project: providing services to taxonomists for standard genome sequencing and annotation.</title>
        <authorList>
            <consortium name="The Broad Institute Genomics Platform"/>
            <consortium name="The Broad Institute Genome Sequencing Center for Infectious Disease"/>
            <person name="Wu L."/>
            <person name="Ma J."/>
        </authorList>
    </citation>
    <scope>NUCLEOTIDE SEQUENCE [LARGE SCALE GENOMIC DNA]</scope>
    <source>
        <strain evidence="5">JCM 17441</strain>
    </source>
</reference>